<accession>A0ABV1N5U6</accession>
<dbReference type="InterPro" id="IPR041669">
    <property type="entry name" value="TetR_C_15"/>
</dbReference>
<dbReference type="PANTHER" id="PTHR30055">
    <property type="entry name" value="HTH-TYPE TRANSCRIPTIONAL REGULATOR RUTR"/>
    <property type="match status" value="1"/>
</dbReference>
<dbReference type="Pfam" id="PF17918">
    <property type="entry name" value="TetR_C_15"/>
    <property type="match status" value="1"/>
</dbReference>
<dbReference type="RefSeq" id="WP_349758652.1">
    <property type="nucleotide sequence ID" value="NZ_JBEGCI010000008.1"/>
</dbReference>
<evidence type="ECO:0000256" key="1">
    <source>
        <dbReference type="ARBA" id="ARBA00023015"/>
    </source>
</evidence>
<dbReference type="InterPro" id="IPR009057">
    <property type="entry name" value="Homeodomain-like_sf"/>
</dbReference>
<dbReference type="SUPFAM" id="SSF46689">
    <property type="entry name" value="Homeodomain-like"/>
    <property type="match status" value="1"/>
</dbReference>
<dbReference type="PANTHER" id="PTHR30055:SF234">
    <property type="entry name" value="HTH-TYPE TRANSCRIPTIONAL REGULATOR BETI"/>
    <property type="match status" value="1"/>
</dbReference>
<evidence type="ECO:0000256" key="3">
    <source>
        <dbReference type="ARBA" id="ARBA00023163"/>
    </source>
</evidence>
<keyword evidence="2 4" id="KW-0238">DNA-binding</keyword>
<sequence>MTLRSSSLRRQPSQSRAEATLKAIRQACLQILDQEGPKRLTTNRIAEVAGVSIGSLYQYYADKHAIAADICNELLMGEIGEVKRLDQQTLSMVQGSLENTIAFFVREYIARHQRLYRKLKGFYLEMHWHYNFEDYVLRKYPRKLRTVDWLPSAMEQHRGSVGVSDPRLAATMVVNTLEGTLHATLDHNPELIFQPEFEREMVALLLSYLKFSHCATASEQ</sequence>
<protein>
    <submittedName>
        <fullName evidence="6">TetR/AcrR family transcriptional regulator</fullName>
    </submittedName>
</protein>
<dbReference type="PROSITE" id="PS50977">
    <property type="entry name" value="HTH_TETR_2"/>
    <property type="match status" value="1"/>
</dbReference>
<name>A0ABV1N5U6_9GAMM</name>
<organism evidence="6 7">
    <name type="scientific">Halomonas pelophila</name>
    <dbReference type="NCBI Taxonomy" id="3151122"/>
    <lineage>
        <taxon>Bacteria</taxon>
        <taxon>Pseudomonadati</taxon>
        <taxon>Pseudomonadota</taxon>
        <taxon>Gammaproteobacteria</taxon>
        <taxon>Oceanospirillales</taxon>
        <taxon>Halomonadaceae</taxon>
        <taxon>Halomonas</taxon>
    </lineage>
</organism>
<keyword evidence="1" id="KW-0805">Transcription regulation</keyword>
<evidence type="ECO:0000313" key="7">
    <source>
        <dbReference type="Proteomes" id="UP001472978"/>
    </source>
</evidence>
<dbReference type="InterPro" id="IPR001647">
    <property type="entry name" value="HTH_TetR"/>
</dbReference>
<dbReference type="Pfam" id="PF00440">
    <property type="entry name" value="TetR_N"/>
    <property type="match status" value="1"/>
</dbReference>
<evidence type="ECO:0000256" key="4">
    <source>
        <dbReference type="PROSITE-ProRule" id="PRU00335"/>
    </source>
</evidence>
<dbReference type="Proteomes" id="UP001472978">
    <property type="component" value="Unassembled WGS sequence"/>
</dbReference>
<keyword evidence="7" id="KW-1185">Reference proteome</keyword>
<keyword evidence="3" id="KW-0804">Transcription</keyword>
<reference evidence="6 7" key="1">
    <citation type="submission" date="2024-05" db="EMBL/GenBank/DDBJ databases">
        <title>Halomonas sp. CS7 16S ribosomal RNA gene Genome sequencing and assembly.</title>
        <authorList>
            <person name="Yook S."/>
        </authorList>
    </citation>
    <scope>NUCLEOTIDE SEQUENCE [LARGE SCALE GENOMIC DNA]</scope>
    <source>
        <strain evidence="6 7">CS7</strain>
    </source>
</reference>
<proteinExistence type="predicted"/>
<dbReference type="InterPro" id="IPR050109">
    <property type="entry name" value="HTH-type_TetR-like_transc_reg"/>
</dbReference>
<comment type="caution">
    <text evidence="6">The sequence shown here is derived from an EMBL/GenBank/DDBJ whole genome shotgun (WGS) entry which is preliminary data.</text>
</comment>
<feature type="DNA-binding region" description="H-T-H motif" evidence="4">
    <location>
        <begin position="41"/>
        <end position="60"/>
    </location>
</feature>
<evidence type="ECO:0000313" key="6">
    <source>
        <dbReference type="EMBL" id="MEQ6889119.1"/>
    </source>
</evidence>
<evidence type="ECO:0000256" key="2">
    <source>
        <dbReference type="ARBA" id="ARBA00023125"/>
    </source>
</evidence>
<gene>
    <name evidence="6" type="ORF">ABE957_10585</name>
</gene>
<feature type="domain" description="HTH tetR-type" evidence="5">
    <location>
        <begin position="18"/>
        <end position="78"/>
    </location>
</feature>
<dbReference type="Gene3D" id="1.10.357.10">
    <property type="entry name" value="Tetracycline Repressor, domain 2"/>
    <property type="match status" value="1"/>
</dbReference>
<evidence type="ECO:0000259" key="5">
    <source>
        <dbReference type="PROSITE" id="PS50977"/>
    </source>
</evidence>
<dbReference type="EMBL" id="JBEGCI010000008">
    <property type="protein sequence ID" value="MEQ6889119.1"/>
    <property type="molecule type" value="Genomic_DNA"/>
</dbReference>